<dbReference type="RefSeq" id="WP_033297043.1">
    <property type="nucleotide sequence ID" value="NZ_JBHSJE010000001.1"/>
</dbReference>
<proteinExistence type="predicted"/>
<dbReference type="Proteomes" id="UP001595908">
    <property type="component" value="Unassembled WGS sequence"/>
</dbReference>
<feature type="region of interest" description="Disordered" evidence="1">
    <location>
        <begin position="1"/>
        <end position="29"/>
    </location>
</feature>
<sequence>MTGGFADLTRSPHPPSGPRGPRPPGSADAAQWHLDHLSAYRDALPLPRREAEAVDTTGIPASRVAEAVINRLGQQDG</sequence>
<gene>
    <name evidence="2" type="ORF">ACFPL4_06985</name>
</gene>
<organism evidence="2 3">
    <name type="scientific">Streptomyces atroolivaceus</name>
    <dbReference type="NCBI Taxonomy" id="66869"/>
    <lineage>
        <taxon>Bacteria</taxon>
        <taxon>Bacillati</taxon>
        <taxon>Actinomycetota</taxon>
        <taxon>Actinomycetes</taxon>
        <taxon>Kitasatosporales</taxon>
        <taxon>Streptomycetaceae</taxon>
        <taxon>Streptomyces</taxon>
    </lineage>
</organism>
<feature type="compositionally biased region" description="Pro residues" evidence="1">
    <location>
        <begin position="12"/>
        <end position="24"/>
    </location>
</feature>
<reference evidence="3" key="1">
    <citation type="journal article" date="2019" name="Int. J. Syst. Evol. Microbiol.">
        <title>The Global Catalogue of Microorganisms (GCM) 10K type strain sequencing project: providing services to taxonomists for standard genome sequencing and annotation.</title>
        <authorList>
            <consortium name="The Broad Institute Genomics Platform"/>
            <consortium name="The Broad Institute Genome Sequencing Center for Infectious Disease"/>
            <person name="Wu L."/>
            <person name="Ma J."/>
        </authorList>
    </citation>
    <scope>NUCLEOTIDE SEQUENCE [LARGE SCALE GENOMIC DNA]</scope>
    <source>
        <strain evidence="3">ICMP 257</strain>
    </source>
</reference>
<comment type="caution">
    <text evidence="2">The sequence shown here is derived from an EMBL/GenBank/DDBJ whole genome shotgun (WGS) entry which is preliminary data.</text>
</comment>
<accession>A0ABV9V423</accession>
<dbReference type="GeneID" id="31231471"/>
<evidence type="ECO:0000313" key="3">
    <source>
        <dbReference type="Proteomes" id="UP001595908"/>
    </source>
</evidence>
<protein>
    <submittedName>
        <fullName evidence="2">Uncharacterized protein</fullName>
    </submittedName>
</protein>
<evidence type="ECO:0000256" key="1">
    <source>
        <dbReference type="SAM" id="MobiDB-lite"/>
    </source>
</evidence>
<dbReference type="EMBL" id="JBHSJE010000001">
    <property type="protein sequence ID" value="MFC4978111.1"/>
    <property type="molecule type" value="Genomic_DNA"/>
</dbReference>
<evidence type="ECO:0000313" key="2">
    <source>
        <dbReference type="EMBL" id="MFC4978111.1"/>
    </source>
</evidence>
<name>A0ABV9V423_STRAZ</name>
<keyword evidence="3" id="KW-1185">Reference proteome</keyword>